<dbReference type="PANTHER" id="PTHR11786">
    <property type="entry name" value="N-HYDROXYARYLAMINE O-ACETYLTRANSFERASE"/>
    <property type="match status" value="1"/>
</dbReference>
<dbReference type="InterPro" id="IPR001447">
    <property type="entry name" value="Arylamine_N-AcTrfase"/>
</dbReference>
<protein>
    <submittedName>
        <fullName evidence="4">Acetyltransferase</fullName>
    </submittedName>
</protein>
<dbReference type="PRINTS" id="PR01543">
    <property type="entry name" value="ANATRNSFRASE"/>
</dbReference>
<dbReference type="EMBL" id="LILC01000002">
    <property type="protein sequence ID" value="KOO50361.1"/>
    <property type="molecule type" value="Genomic_DNA"/>
</dbReference>
<dbReference type="OrthoDB" id="7181050at2"/>
<accession>A0A0M0LHA8</accession>
<dbReference type="AlphaFoldDB" id="A0A0M0LHA8"/>
<evidence type="ECO:0000313" key="4">
    <source>
        <dbReference type="EMBL" id="KOO50361.1"/>
    </source>
</evidence>
<dbReference type="SUPFAM" id="SSF54001">
    <property type="entry name" value="Cysteine proteinases"/>
    <property type="match status" value="1"/>
</dbReference>
<dbReference type="SMART" id="SM00460">
    <property type="entry name" value="TGc"/>
    <property type="match status" value="1"/>
</dbReference>
<keyword evidence="5" id="KW-1185">Reference proteome</keyword>
<name>A0A0M0LHA8_9BACI</name>
<comment type="caution">
    <text evidence="4">The sequence shown here is derived from an EMBL/GenBank/DDBJ whole genome shotgun (WGS) entry which is preliminary data.</text>
</comment>
<comment type="similarity">
    <text evidence="1 2">Belongs to the arylamine N-acetyltransferase family.</text>
</comment>
<organism evidence="4 5">
    <name type="scientific">Priestia koreensis</name>
    <dbReference type="NCBI Taxonomy" id="284581"/>
    <lineage>
        <taxon>Bacteria</taxon>
        <taxon>Bacillati</taxon>
        <taxon>Bacillota</taxon>
        <taxon>Bacilli</taxon>
        <taxon>Bacillales</taxon>
        <taxon>Bacillaceae</taxon>
        <taxon>Priestia</taxon>
    </lineage>
</organism>
<evidence type="ECO:0000313" key="5">
    <source>
        <dbReference type="Proteomes" id="UP000037558"/>
    </source>
</evidence>
<dbReference type="InterPro" id="IPR002931">
    <property type="entry name" value="Transglutaminase-like"/>
</dbReference>
<feature type="domain" description="Transglutaminase-like" evidence="3">
    <location>
        <begin position="59"/>
        <end position="123"/>
    </location>
</feature>
<gene>
    <name evidence="4" type="ORF">AMD01_00955</name>
</gene>
<dbReference type="RefSeq" id="WP_053399512.1">
    <property type="nucleotide sequence ID" value="NZ_LILC01000002.1"/>
</dbReference>
<reference evidence="5" key="1">
    <citation type="submission" date="2015-08" db="EMBL/GenBank/DDBJ databases">
        <title>Fjat-14210 dsm16467.</title>
        <authorList>
            <person name="Liu B."/>
            <person name="Wang J."/>
            <person name="Zhu Y."/>
            <person name="Liu G."/>
            <person name="Chen Q."/>
            <person name="Chen Z."/>
            <person name="Lan J."/>
            <person name="Che J."/>
            <person name="Ge C."/>
            <person name="Shi H."/>
            <person name="Pan Z."/>
            <person name="Liu X."/>
        </authorList>
    </citation>
    <scope>NUCLEOTIDE SEQUENCE [LARGE SCALE GENOMIC DNA]</scope>
    <source>
        <strain evidence="5">DSM 16467</strain>
    </source>
</reference>
<dbReference type="GO" id="GO:0016407">
    <property type="term" value="F:acetyltransferase activity"/>
    <property type="evidence" value="ECO:0007669"/>
    <property type="project" value="InterPro"/>
</dbReference>
<sequence>MDVQTYLDRFHAAYRHDVSFEYLSYLQEQHMLHVPFENLDVINQVPIVLDVERFYDKVVRHHRGGFCYELNSLFCTLLRELGYEAQLISATVRKPDETWTITGSHATTLVLLDGEEYIVDVGFGDSVRKPIPLTGDVVSDVSGDYRIVHLEDRTYDFQKAENGQWKTKYRLEKEPKDLLDFTPMCEFNQTSPQSPFTQTNLTTVATEDGRITLSGNTLTITTNEKKLKQHIPSEHLKGILDHCFHIDKVPVR</sequence>
<dbReference type="Pfam" id="PF00797">
    <property type="entry name" value="Acetyltransf_2"/>
    <property type="match status" value="1"/>
</dbReference>
<dbReference type="Proteomes" id="UP000037558">
    <property type="component" value="Unassembled WGS sequence"/>
</dbReference>
<dbReference type="PATRIC" id="fig|284581.3.peg.438"/>
<evidence type="ECO:0000256" key="1">
    <source>
        <dbReference type="ARBA" id="ARBA00006547"/>
    </source>
</evidence>
<dbReference type="STRING" id="284581.AMD01_00955"/>
<evidence type="ECO:0000256" key="2">
    <source>
        <dbReference type="RuleBase" id="RU003452"/>
    </source>
</evidence>
<dbReference type="PANTHER" id="PTHR11786:SF0">
    <property type="entry name" value="ARYLAMINE N-ACETYLTRANSFERASE 4-RELATED"/>
    <property type="match status" value="1"/>
</dbReference>
<dbReference type="InterPro" id="IPR038765">
    <property type="entry name" value="Papain-like_cys_pep_sf"/>
</dbReference>
<evidence type="ECO:0000259" key="3">
    <source>
        <dbReference type="SMART" id="SM00460"/>
    </source>
</evidence>
<dbReference type="Gene3D" id="3.30.2140.20">
    <property type="match status" value="1"/>
</dbReference>
<proteinExistence type="inferred from homology"/>
<keyword evidence="4" id="KW-0808">Transferase</keyword>
<dbReference type="InterPro" id="IPR053710">
    <property type="entry name" value="Arylamine_NAT_domain_sf"/>
</dbReference>